<evidence type="ECO:0000256" key="2">
    <source>
        <dbReference type="SAM" id="Coils"/>
    </source>
</evidence>
<proteinExistence type="predicted"/>
<feature type="compositionally biased region" description="Polar residues" evidence="3">
    <location>
        <begin position="1181"/>
        <end position="1192"/>
    </location>
</feature>
<dbReference type="GO" id="GO:0051496">
    <property type="term" value="P:positive regulation of stress fiber assembly"/>
    <property type="evidence" value="ECO:0007669"/>
    <property type="project" value="TreeGrafter"/>
</dbReference>
<dbReference type="InParanoid" id="A0A7R8V0U2"/>
<dbReference type="SUPFAM" id="SSF50998">
    <property type="entry name" value="Quinoprotein alcohol dehydrogenase-like"/>
    <property type="match status" value="1"/>
</dbReference>
<dbReference type="FunCoup" id="A0A7R8V0U2">
    <property type="interactions" value="37"/>
</dbReference>
<dbReference type="Proteomes" id="UP000594454">
    <property type="component" value="Chromosome 5"/>
</dbReference>
<dbReference type="Pfam" id="PF19057">
    <property type="entry name" value="PH_19"/>
    <property type="match status" value="1"/>
</dbReference>
<dbReference type="InterPro" id="IPR015943">
    <property type="entry name" value="WD40/YVTN_repeat-like_dom_sf"/>
</dbReference>
<evidence type="ECO:0000313" key="6">
    <source>
        <dbReference type="Proteomes" id="UP000594454"/>
    </source>
</evidence>
<evidence type="ECO:0000256" key="3">
    <source>
        <dbReference type="SAM" id="MobiDB-lite"/>
    </source>
</evidence>
<dbReference type="FunFam" id="1.20.900.10:FF:000003">
    <property type="entry name" value="Rho guanine nucleotide exchange factor 10 like"/>
    <property type="match status" value="1"/>
</dbReference>
<keyword evidence="6" id="KW-1185">Reference proteome</keyword>
<dbReference type="EMBL" id="LR899013">
    <property type="protein sequence ID" value="CAD7090126.1"/>
    <property type="molecule type" value="Genomic_DNA"/>
</dbReference>
<dbReference type="InterPro" id="IPR039919">
    <property type="entry name" value="ARHGEF10/ARHGEF17"/>
</dbReference>
<dbReference type="InterPro" id="IPR035899">
    <property type="entry name" value="DBL_dom_sf"/>
</dbReference>
<feature type="compositionally biased region" description="Low complexity" evidence="3">
    <location>
        <begin position="1171"/>
        <end position="1180"/>
    </location>
</feature>
<dbReference type="InterPro" id="IPR000219">
    <property type="entry name" value="DH_dom"/>
</dbReference>
<feature type="coiled-coil region" evidence="2">
    <location>
        <begin position="305"/>
        <end position="338"/>
    </location>
</feature>
<sequence>MPSAHHTHESTTPGETPGGRLSRWFSIRRGSAHQYDLGGGRGGDARTSPQSVGNADTIDAALDSPILVHNGLTSSSSGKMPELQENDDDSIHDGNGSFSLDRMLKPGSRANGTNRMHLQLIMPSIPPAPAGLSQQQLKRRHIVAAIVHSENSYVATLQRLVNDYKKPLEESNPPILSSPKISTLFHRLPDILKSHKHFRIALADYIRNWDRDEKIGDAFVNAFSKPQVLEIYSGFINNFSAAMELAKMEAKRKSALADFFKVKQISAHDRLSFFGLMVKPVQRFPQFILFLQDLLKYTPHGHHDRMTLQLALTQLESLAEMLNERKREAEQYQAFKEMLGHISGTFNTRSLTSSTADGSRHRYLLREDNVTQLEFNQSGFIVKSKQRRLLLLNDKVICVSVAPKQSHDFGATEKLSFKWMYPVTDVEIVDNSTSATLSRILTAGLNRGGSLKSNSSSCGINDSVTALTNGADNLCGEMSNLMHDYEVISRINDLVGSLRGKYKELNADVMRNLMNSIQSSIQKKDEEMAWVDSCCLQLIARNKSGKEETFTFQTENPSVKKEWITELRLAQLALDPNNSPAWEVPEHEQRPSTKMPLFVKAQPLYKSQHNTEVRCGCFYSITNDNRLGTTRRRFKHQNYLWVCTSNGPSSHITILSQHHQQAGLLKDVGSFDLVENQVTSMEFVKGLSNWTTKEEQSSLLADLVWMGTDSRKILIYLAANPEQEEQLSHCTVPAKVTKILYHFDSVFVALSNATLLIYRRGSDGVWMLKDPQTIQLSSSSSSSAIYSILPINSSIYAGCGNKVYVLNAITGEVQKYFEVQHGNNQEVYLMAHSGIGLWVALKNSSIICLYHTETFKHLQDINIAANVLRVKSSSQESINNSSIYVTSLMACKGLLWVGTNVGIALTIPLPRLEGVPIISGGVNISFHAHFGPINFLLPLVPKSYTQKPPAPAEATTIVVNDEPIHENVPIEKKDNGNEDSDSAVILRKDLEEPGQEPSPKRALDKQNSLDLSLAGKLRAQLASSPALRRRRFREMSDASRGSKTLPRGLGSSNFFQSSIHSNGSSLQHDHGYCDVYGLYGKLIFVKEDYDGEDGAQGNLFDFMYEQKRRSDPELAAIPGKVSTLDRRLRMKASRPRSLDLSNWSVDSRSSSLYTSSGSEESMGIRLFGGRSVSRNSSSASHKTCNGSDLGNISENGTIQVEVHSSTNGSNSTIETSTPKHIYNASNAAYPGHSSCSTKYQHCTTNSASNAPLTGGGTNEISSTIAAATLKSKAKKGAANVAELNAGPRTIITVMGGRGYWRHVWYTSSPSSSKSASNANGAMSRVANSNDAHLVIWEKKL</sequence>
<dbReference type="Gene3D" id="1.20.900.10">
    <property type="entry name" value="Dbl homology (DH) domain"/>
    <property type="match status" value="1"/>
</dbReference>
<feature type="region of interest" description="Disordered" evidence="3">
    <location>
        <begin position="1028"/>
        <end position="1049"/>
    </location>
</feature>
<dbReference type="GO" id="GO:0005737">
    <property type="term" value="C:cytoplasm"/>
    <property type="evidence" value="ECO:0007669"/>
    <property type="project" value="UniProtKB-ARBA"/>
</dbReference>
<accession>A0A7R8V0U2</accession>
<dbReference type="InterPro" id="IPR001849">
    <property type="entry name" value="PH_domain"/>
</dbReference>
<organism evidence="5 6">
    <name type="scientific">Hermetia illucens</name>
    <name type="common">Black soldier fly</name>
    <dbReference type="NCBI Taxonomy" id="343691"/>
    <lineage>
        <taxon>Eukaryota</taxon>
        <taxon>Metazoa</taxon>
        <taxon>Ecdysozoa</taxon>
        <taxon>Arthropoda</taxon>
        <taxon>Hexapoda</taxon>
        <taxon>Insecta</taxon>
        <taxon>Pterygota</taxon>
        <taxon>Neoptera</taxon>
        <taxon>Endopterygota</taxon>
        <taxon>Diptera</taxon>
        <taxon>Brachycera</taxon>
        <taxon>Stratiomyomorpha</taxon>
        <taxon>Stratiomyidae</taxon>
        <taxon>Hermetiinae</taxon>
        <taxon>Hermetia</taxon>
    </lineage>
</organism>
<dbReference type="PANTHER" id="PTHR12877:SF7">
    <property type="entry name" value="RHO GUANINE NUCLEOTIDE EXCHANGE FACTOR 10-LIKE PROTEIN"/>
    <property type="match status" value="1"/>
</dbReference>
<feature type="region of interest" description="Disordered" evidence="3">
    <location>
        <begin position="35"/>
        <end position="56"/>
    </location>
</feature>
<evidence type="ECO:0000256" key="1">
    <source>
        <dbReference type="ARBA" id="ARBA00022658"/>
    </source>
</evidence>
<dbReference type="Pfam" id="PF00621">
    <property type="entry name" value="RhoGEF"/>
    <property type="match status" value="1"/>
</dbReference>
<dbReference type="GO" id="GO:0030036">
    <property type="term" value="P:actin cytoskeleton organization"/>
    <property type="evidence" value="ECO:0007669"/>
    <property type="project" value="TreeGrafter"/>
</dbReference>
<dbReference type="Gene3D" id="2.130.10.10">
    <property type="entry name" value="YVTN repeat-like/Quinoprotein amine dehydrogenase"/>
    <property type="match status" value="1"/>
</dbReference>
<protein>
    <recommendedName>
        <fullName evidence="4">DH domain-containing protein</fullName>
    </recommendedName>
</protein>
<dbReference type="InterPro" id="IPR011993">
    <property type="entry name" value="PH-like_dom_sf"/>
</dbReference>
<dbReference type="CDD" id="cd00160">
    <property type="entry name" value="RhoGEF"/>
    <property type="match status" value="1"/>
</dbReference>
<dbReference type="Gene3D" id="2.30.29.30">
    <property type="entry name" value="Pleckstrin-homology domain (PH domain)/Phosphotyrosine-binding domain (PTB)"/>
    <property type="match status" value="1"/>
</dbReference>
<dbReference type="PANTHER" id="PTHR12877">
    <property type="entry name" value="RHO GUANINE NUCLEOTIDE EXCHANGE FACTOR"/>
    <property type="match status" value="1"/>
</dbReference>
<dbReference type="InterPro" id="IPR011047">
    <property type="entry name" value="Quinoprotein_ADH-like_sf"/>
</dbReference>
<evidence type="ECO:0000259" key="4">
    <source>
        <dbReference type="PROSITE" id="PS50010"/>
    </source>
</evidence>
<gene>
    <name evidence="5" type="ORF">HERILL_LOCUS12631</name>
</gene>
<dbReference type="Pfam" id="PF19056">
    <property type="entry name" value="WD40_2"/>
    <property type="match status" value="1"/>
</dbReference>
<dbReference type="SUPFAM" id="SSF50729">
    <property type="entry name" value="PH domain-like"/>
    <property type="match status" value="1"/>
</dbReference>
<dbReference type="GO" id="GO:0005085">
    <property type="term" value="F:guanyl-nucleotide exchange factor activity"/>
    <property type="evidence" value="ECO:0007669"/>
    <property type="project" value="UniProtKB-KW"/>
</dbReference>
<feature type="region of interest" description="Disordered" evidence="3">
    <location>
        <begin position="1170"/>
        <end position="1192"/>
    </location>
</feature>
<dbReference type="OrthoDB" id="28697at2759"/>
<feature type="domain" description="DH" evidence="4">
    <location>
        <begin position="138"/>
        <end position="325"/>
    </location>
</feature>
<feature type="region of interest" description="Disordered" evidence="3">
    <location>
        <begin position="1"/>
        <end position="22"/>
    </location>
</feature>
<dbReference type="SUPFAM" id="SSF48065">
    <property type="entry name" value="DBL homology domain (DH-domain)"/>
    <property type="match status" value="1"/>
</dbReference>
<dbReference type="SMART" id="SM00233">
    <property type="entry name" value="PH"/>
    <property type="match status" value="1"/>
</dbReference>
<dbReference type="SMART" id="SM00325">
    <property type="entry name" value="RhoGEF"/>
    <property type="match status" value="1"/>
</dbReference>
<name>A0A7R8V0U2_HERIL</name>
<keyword evidence="1" id="KW-0344">Guanine-nucleotide releasing factor</keyword>
<evidence type="ECO:0000313" key="5">
    <source>
        <dbReference type="EMBL" id="CAD7090126.1"/>
    </source>
</evidence>
<dbReference type="PROSITE" id="PS50010">
    <property type="entry name" value="DH_2"/>
    <property type="match status" value="1"/>
</dbReference>
<reference evidence="5 6" key="1">
    <citation type="submission" date="2020-11" db="EMBL/GenBank/DDBJ databases">
        <authorList>
            <person name="Wallbank WR R."/>
            <person name="Pardo Diaz C."/>
            <person name="Kozak K."/>
            <person name="Martin S."/>
            <person name="Jiggins C."/>
            <person name="Moest M."/>
            <person name="Warren A I."/>
            <person name="Generalovic N T."/>
            <person name="Byers J.R.P. K."/>
            <person name="Montejo-Kovacevich G."/>
            <person name="Yen C E."/>
        </authorList>
    </citation>
    <scope>NUCLEOTIDE SEQUENCE [LARGE SCALE GENOMIC DNA]</scope>
</reference>
<keyword evidence="2" id="KW-0175">Coiled coil</keyword>